<dbReference type="EMBL" id="AVPK01000003">
    <property type="protein sequence ID" value="KGN38340.1"/>
    <property type="molecule type" value="Genomic_DNA"/>
</dbReference>
<protein>
    <recommendedName>
        <fullName evidence="1">GPI inositol-deacylase PGAP1-like alpha/beta domain-containing protein</fullName>
    </recommendedName>
</protein>
<proteinExistence type="predicted"/>
<dbReference type="Gene3D" id="3.40.50.1820">
    <property type="entry name" value="alpha/beta hydrolase"/>
    <property type="match status" value="1"/>
</dbReference>
<feature type="domain" description="GPI inositol-deacylase PGAP1-like alpha/beta" evidence="1">
    <location>
        <begin position="229"/>
        <end position="307"/>
    </location>
</feature>
<dbReference type="AlphaFoldDB" id="A0A0A0JLK7"/>
<dbReference type="eggNOG" id="COG1075">
    <property type="taxonomic scope" value="Bacteria"/>
</dbReference>
<dbReference type="InterPro" id="IPR012908">
    <property type="entry name" value="PGAP1-ab_dom-like"/>
</dbReference>
<keyword evidence="3" id="KW-1185">Reference proteome</keyword>
<sequence>MSGEADGLHVIGGRGGIEVAVDDLRRAARGMRSTAATVESSVPNSLGPMPWGLPQITGALASLLARVIRENDETRRGAGVEVAQLRDLASATDRAAAGYAATEETARGMAAGLHDQAMAIAALITAATGPFGLLDEGEVWDVSVSTSLPPDCLPRPTSTDGLLAGIQSLGKAGSEGGVRVTEVLTADGSTTWVVQIPGTHGGWTEGGEVPMDWPANVTLMLGEVSASKVAVDRALELAQAGREGPHDRVVLSGHSQGGIIAASLASDPEFTRRHHVSHVLTAGSPIDDFPIPDRTEVLSLQHRTDPVHALDVSPPPDRAHWTTVEAAAPIDLPGHLTLGAHTLTAYRATAQKVDRSDDVSLRQWRAGLVPALAPAAGSTPVVHEYRSRRRWQNRAS</sequence>
<accession>A0A0A0JLK7</accession>
<dbReference type="Pfam" id="PF07819">
    <property type="entry name" value="PGAP1"/>
    <property type="match status" value="1"/>
</dbReference>
<dbReference type="RefSeq" id="WP_035903785.1">
    <property type="nucleotide sequence ID" value="NZ_AVPK01000003.1"/>
</dbReference>
<name>A0A0A0JLK7_9MICO</name>
<comment type="caution">
    <text evidence="2">The sequence shown here is derived from an EMBL/GenBank/DDBJ whole genome shotgun (WGS) entry which is preliminary data.</text>
</comment>
<dbReference type="SUPFAM" id="SSF53474">
    <property type="entry name" value="alpha/beta-Hydrolases"/>
    <property type="match status" value="1"/>
</dbReference>
<dbReference type="InterPro" id="IPR029058">
    <property type="entry name" value="AB_hydrolase_fold"/>
</dbReference>
<reference evidence="2 3" key="1">
    <citation type="submission" date="2013-08" db="EMBL/GenBank/DDBJ databases">
        <title>The genome sequence of Knoellia subterranea.</title>
        <authorList>
            <person name="Zhu W."/>
            <person name="Wang G."/>
        </authorList>
    </citation>
    <scope>NUCLEOTIDE SEQUENCE [LARGE SCALE GENOMIC DNA]</scope>
    <source>
        <strain evidence="2 3">KCTC 19937</strain>
    </source>
</reference>
<gene>
    <name evidence="2" type="ORF">N803_10690</name>
</gene>
<dbReference type="GO" id="GO:0016788">
    <property type="term" value="F:hydrolase activity, acting on ester bonds"/>
    <property type="evidence" value="ECO:0007669"/>
    <property type="project" value="InterPro"/>
</dbReference>
<evidence type="ECO:0000313" key="3">
    <source>
        <dbReference type="Proteomes" id="UP000030011"/>
    </source>
</evidence>
<evidence type="ECO:0000259" key="1">
    <source>
        <dbReference type="Pfam" id="PF07819"/>
    </source>
</evidence>
<evidence type="ECO:0000313" key="2">
    <source>
        <dbReference type="EMBL" id="KGN38340.1"/>
    </source>
</evidence>
<organism evidence="2 3">
    <name type="scientific">Knoellia subterranea KCTC 19937</name>
    <dbReference type="NCBI Taxonomy" id="1385521"/>
    <lineage>
        <taxon>Bacteria</taxon>
        <taxon>Bacillati</taxon>
        <taxon>Actinomycetota</taxon>
        <taxon>Actinomycetes</taxon>
        <taxon>Micrococcales</taxon>
        <taxon>Intrasporangiaceae</taxon>
        <taxon>Knoellia</taxon>
    </lineage>
</organism>
<dbReference type="Proteomes" id="UP000030011">
    <property type="component" value="Unassembled WGS sequence"/>
</dbReference>
<dbReference type="STRING" id="1385521.N803_10690"/>